<feature type="compositionally biased region" description="Low complexity" evidence="1">
    <location>
        <begin position="80"/>
        <end position="92"/>
    </location>
</feature>
<sequence>MVRNRLIAALTAQGDHRAFLINGVPAEAIDPEDASRALLLKVARTAIESTAGVDPEQVEAEAAAASHVAARILRVPPGPSWSRRPPGGSPPIRRTRPSRPAPSERSRWVAASRS</sequence>
<proteinExistence type="predicted"/>
<accession>A0AAT9I067</accession>
<gene>
    <name evidence="2" type="ORF">SHKM778_94440</name>
</gene>
<evidence type="ECO:0000313" key="2">
    <source>
        <dbReference type="EMBL" id="BFO23056.1"/>
    </source>
</evidence>
<evidence type="ECO:0000256" key="1">
    <source>
        <dbReference type="SAM" id="MobiDB-lite"/>
    </source>
</evidence>
<reference evidence="2" key="1">
    <citation type="submission" date="2024-06" db="EMBL/GenBank/DDBJ databases">
        <authorList>
            <consortium name="consrtm"/>
            <person name="Uemura M."/>
            <person name="Terahara T."/>
        </authorList>
    </citation>
    <scope>NUCLEOTIDE SEQUENCE</scope>
    <source>
        <strain evidence="2">KM77-8</strain>
        <plasmid evidence="2">pKM77-8_1</plasmid>
    </source>
</reference>
<organism evidence="2">
    <name type="scientific">Streptomyces haneummycinicus</name>
    <dbReference type="NCBI Taxonomy" id="3074435"/>
    <lineage>
        <taxon>Bacteria</taxon>
        <taxon>Bacillati</taxon>
        <taxon>Actinomycetota</taxon>
        <taxon>Actinomycetes</taxon>
        <taxon>Kitasatosporales</taxon>
        <taxon>Streptomycetaceae</taxon>
        <taxon>Streptomyces</taxon>
    </lineage>
</organism>
<name>A0AAT9I067_9ACTN</name>
<reference evidence="2" key="2">
    <citation type="submission" date="2024-07" db="EMBL/GenBank/DDBJ databases">
        <title>Streptomyces haneummycinica sp. nov., a new antibiotic-producing actinobacterium isolated from marine sediment.</title>
        <authorList>
            <person name="Uemura M."/>
            <person name="Hamada M."/>
            <person name="Hirano S."/>
            <person name="Kobayashi K."/>
            <person name="Ohshiro T."/>
            <person name="Kobayashi T."/>
            <person name="Terahara T."/>
        </authorList>
    </citation>
    <scope>NUCLEOTIDE SEQUENCE</scope>
    <source>
        <strain evidence="2">KM77-8</strain>
        <plasmid evidence="2">pKM77-8_1</plasmid>
    </source>
</reference>
<protein>
    <submittedName>
        <fullName evidence="2">Uncharacterized protein</fullName>
    </submittedName>
</protein>
<keyword evidence="2" id="KW-0614">Plasmid</keyword>
<dbReference type="AlphaFoldDB" id="A0AAT9I067"/>
<geneLocation type="plasmid" evidence="2">
    <name>pKM77-8_1</name>
</geneLocation>
<dbReference type="EMBL" id="AP035769">
    <property type="protein sequence ID" value="BFO23056.1"/>
    <property type="molecule type" value="Genomic_DNA"/>
</dbReference>
<feature type="region of interest" description="Disordered" evidence="1">
    <location>
        <begin position="75"/>
        <end position="114"/>
    </location>
</feature>